<gene>
    <name evidence="1" type="ORF">EVAR_9489_1</name>
</gene>
<sequence>MDELVYKLEEAQSKTFQIQTLRFCFRTSNGKTRAEREQSAAGGAAHCAAARGESASRREVSIQLVTLITQSFLRGSDKITFLESARLPTFPTIRFALQLFHGFFVGLLPREFGISFSALFAYADWLNCSSCATKLGLQIRVKNLLSLNDDLNLKPLTAKCNVEGAFAAGNRQKRILGQTGGAAIASISAFGTARQPRLVVLQSYNFIARVMRLRRPAALRICERLLWRYSVANGRR</sequence>
<evidence type="ECO:0000313" key="1">
    <source>
        <dbReference type="EMBL" id="GBP94466.1"/>
    </source>
</evidence>
<dbReference type="Proteomes" id="UP000299102">
    <property type="component" value="Unassembled WGS sequence"/>
</dbReference>
<accession>A0A4C2A155</accession>
<keyword evidence="2" id="KW-1185">Reference proteome</keyword>
<comment type="caution">
    <text evidence="1">The sequence shown here is derived from an EMBL/GenBank/DDBJ whole genome shotgun (WGS) entry which is preliminary data.</text>
</comment>
<reference evidence="1 2" key="1">
    <citation type="journal article" date="2019" name="Commun. Biol.">
        <title>The bagworm genome reveals a unique fibroin gene that provides high tensile strength.</title>
        <authorList>
            <person name="Kono N."/>
            <person name="Nakamura H."/>
            <person name="Ohtoshi R."/>
            <person name="Tomita M."/>
            <person name="Numata K."/>
            <person name="Arakawa K."/>
        </authorList>
    </citation>
    <scope>NUCLEOTIDE SEQUENCE [LARGE SCALE GENOMIC DNA]</scope>
</reference>
<evidence type="ECO:0000313" key="2">
    <source>
        <dbReference type="Proteomes" id="UP000299102"/>
    </source>
</evidence>
<organism evidence="1 2">
    <name type="scientific">Eumeta variegata</name>
    <name type="common">Bagworm moth</name>
    <name type="synonym">Eumeta japonica</name>
    <dbReference type="NCBI Taxonomy" id="151549"/>
    <lineage>
        <taxon>Eukaryota</taxon>
        <taxon>Metazoa</taxon>
        <taxon>Ecdysozoa</taxon>
        <taxon>Arthropoda</taxon>
        <taxon>Hexapoda</taxon>
        <taxon>Insecta</taxon>
        <taxon>Pterygota</taxon>
        <taxon>Neoptera</taxon>
        <taxon>Endopterygota</taxon>
        <taxon>Lepidoptera</taxon>
        <taxon>Glossata</taxon>
        <taxon>Ditrysia</taxon>
        <taxon>Tineoidea</taxon>
        <taxon>Psychidae</taxon>
        <taxon>Oiketicinae</taxon>
        <taxon>Eumeta</taxon>
    </lineage>
</organism>
<name>A0A4C2A155_EUMVA</name>
<proteinExistence type="predicted"/>
<dbReference type="AlphaFoldDB" id="A0A4C2A155"/>
<protein>
    <submittedName>
        <fullName evidence="1">Uncharacterized protein</fullName>
    </submittedName>
</protein>
<dbReference type="EMBL" id="BGZK01002508">
    <property type="protein sequence ID" value="GBP94466.1"/>
    <property type="molecule type" value="Genomic_DNA"/>
</dbReference>